<proteinExistence type="predicted"/>
<protein>
    <submittedName>
        <fullName evidence="1">Uncharacterized protein</fullName>
    </submittedName>
</protein>
<sequence>MADLLGDPAWPQLHPRPYTDTLWPGLQCELAPDEAHVLRAIRLHLGPDVTTPPCRPGARLDPASLRGLPHLWTLSIFGCFGATHVVHAIVLARADRAQVQPRPHRPHTGDVDSYFGNLITLMEFVPPMSLYRIIYELSPPSSSGLFSNFSGVHLGVLSDPETLDYLQHAQAHQGGQQAATSWFLLVHPFHTSLFLFLISVFDCLIPPIGMDKFSANGQV</sequence>
<accession>A0A3L6E1Y6</accession>
<dbReference type="EMBL" id="CM007650">
    <property type="protein sequence ID" value="ONM60105.1"/>
    <property type="molecule type" value="Genomic_DNA"/>
</dbReference>
<gene>
    <name evidence="1" type="ORF">ZEAMMB73_Zm00001d022318</name>
</gene>
<dbReference type="InParanoid" id="A0A1D6IL26"/>
<dbReference type="STRING" id="4577.A0A1D6IL26"/>
<name>A0A1D6IL26_MAIZE</name>
<accession>A0A1D6IL26</accession>
<organism evidence="1">
    <name type="scientific">Zea mays</name>
    <name type="common">Maize</name>
    <dbReference type="NCBI Taxonomy" id="4577"/>
    <lineage>
        <taxon>Eukaryota</taxon>
        <taxon>Viridiplantae</taxon>
        <taxon>Streptophyta</taxon>
        <taxon>Embryophyta</taxon>
        <taxon>Tracheophyta</taxon>
        <taxon>Spermatophyta</taxon>
        <taxon>Magnoliopsida</taxon>
        <taxon>Liliopsida</taxon>
        <taxon>Poales</taxon>
        <taxon>Poaceae</taxon>
        <taxon>PACMAD clade</taxon>
        <taxon>Panicoideae</taxon>
        <taxon>Andropogonodae</taxon>
        <taxon>Andropogoneae</taxon>
        <taxon>Tripsacinae</taxon>
        <taxon>Zea</taxon>
    </lineage>
</organism>
<dbReference type="AlphaFoldDB" id="A0A1D6IL26"/>
<reference evidence="1" key="1">
    <citation type="submission" date="2015-12" db="EMBL/GenBank/DDBJ databases">
        <title>Update maize B73 reference genome by single molecule sequencing technologies.</title>
        <authorList>
            <consortium name="Maize Genome Sequencing Project"/>
            <person name="Ware D."/>
        </authorList>
    </citation>
    <scope>NUCLEOTIDE SEQUENCE [LARGE SCALE GENOMIC DNA]</scope>
    <source>
        <tissue evidence="1">Seedling</tissue>
    </source>
</reference>
<evidence type="ECO:0000313" key="1">
    <source>
        <dbReference type="EMBL" id="ONM60105.1"/>
    </source>
</evidence>